<evidence type="ECO:0000313" key="2">
    <source>
        <dbReference type="EnsemblPlants" id="TraesCS6A02G233000.1.cds1"/>
    </source>
</evidence>
<dbReference type="EnsemblPlants" id="TraesCS6A02G233000.1">
    <property type="protein sequence ID" value="TraesCS6A02G233000.1.cds1"/>
    <property type="gene ID" value="TraesCS6A02G233000"/>
</dbReference>
<dbReference type="Gramene" id="TraesCS6A03G0641000.1">
    <property type="protein sequence ID" value="TraesCS6A03G0641000.1.CDS1"/>
    <property type="gene ID" value="TraesCS6A03G0641000"/>
</dbReference>
<dbReference type="RefSeq" id="XP_044406460.1">
    <property type="nucleotide sequence ID" value="XM_044550525.1"/>
</dbReference>
<dbReference type="Gramene" id="TraesLAC6A03G03306560.1">
    <property type="protein sequence ID" value="TraesLAC6A03G03306560.1.CDS1"/>
    <property type="gene ID" value="TraesLAC6A03G03306560"/>
</dbReference>
<dbReference type="Proteomes" id="UP000019116">
    <property type="component" value="Chromosome 6A"/>
</dbReference>
<evidence type="ECO:0000259" key="1">
    <source>
        <dbReference type="PROSITE" id="PS50181"/>
    </source>
</evidence>
<keyword evidence="3" id="KW-1185">Reference proteome</keyword>
<dbReference type="Gramene" id="TraesCLE_scaffold_109541_01G000200.1">
    <property type="protein sequence ID" value="TraesCLE_scaffold_109541_01G000200.1"/>
    <property type="gene ID" value="TraesCLE_scaffold_109541_01G000200"/>
</dbReference>
<dbReference type="Pfam" id="PF00646">
    <property type="entry name" value="F-box"/>
    <property type="match status" value="1"/>
</dbReference>
<dbReference type="Gramene" id="TraesNOR6A03G03383480.1">
    <property type="protein sequence ID" value="TraesNOR6A03G03383480.1.CDS1"/>
    <property type="gene ID" value="TraesNOR6A03G03383480"/>
</dbReference>
<dbReference type="InterPro" id="IPR017451">
    <property type="entry name" value="F-box-assoc_interact_dom"/>
</dbReference>
<dbReference type="Gramene" id="TraesCS6A02G233000.1">
    <property type="protein sequence ID" value="TraesCS6A02G233000.1.cds1"/>
    <property type="gene ID" value="TraesCS6A02G233000"/>
</dbReference>
<dbReference type="NCBIfam" id="TIGR01640">
    <property type="entry name" value="F_box_assoc_1"/>
    <property type="match status" value="1"/>
</dbReference>
<dbReference type="InterPro" id="IPR013187">
    <property type="entry name" value="F-box-assoc_dom_typ3"/>
</dbReference>
<dbReference type="SMART" id="SM00256">
    <property type="entry name" value="FBOX"/>
    <property type="match status" value="1"/>
</dbReference>
<accession>A0A3B6NPQ8</accession>
<dbReference type="OMA" id="SICVCTH"/>
<dbReference type="InterPro" id="IPR036047">
    <property type="entry name" value="F-box-like_dom_sf"/>
</dbReference>
<dbReference type="Pfam" id="PF08268">
    <property type="entry name" value="FBA_3"/>
    <property type="match status" value="1"/>
</dbReference>
<name>A0A3B6NPQ8_WHEAT</name>
<dbReference type="InterPro" id="IPR001810">
    <property type="entry name" value="F-box_dom"/>
</dbReference>
<sequence>MADHRESPDTRSSIPDDLIPEIISRLPARAVLRSRAICKLWRSIIDDDRFPHAHRRHQPHMPLLRLYRDDSLASPELNPPYLRVRIEGIDLRARASQPVLRFAVAQEHKHAVESEEKRPRRDRNFRHIDPATLWHPSAFDVHGSCDGVLLISHGWSIYAYNPATRCWADLPENGSIVIGFYVHRPSGNFHILLSHRLCRAEHWVFTMGHKVVQRRIASPDFLSDQNTIRPACESPPALVSGNLHWLPQSFQSDRQLLVFDTVSETFRWMSPSDVDADGRALLELEGMLTMTVRGERTVQLWVMPNYEQPAWFCKLQFSLSVDHIDRFSGVAVVSLEGDVLVHGERCVLQCDSKGRVQKHHKLDCHRTVAMPHLFKENLVRHGCLDCPQPKAGWRGRERPPFFRDMRWMLLPYMKVDGEVIPQKM</sequence>
<dbReference type="PANTHER" id="PTHR31672">
    <property type="entry name" value="BNACNNG10540D PROTEIN"/>
    <property type="match status" value="1"/>
</dbReference>
<dbReference type="CDD" id="cd22157">
    <property type="entry name" value="F-box_AtFBW1-like"/>
    <property type="match status" value="1"/>
</dbReference>
<dbReference type="Gene3D" id="1.20.1280.50">
    <property type="match status" value="1"/>
</dbReference>
<evidence type="ECO:0000313" key="3">
    <source>
        <dbReference type="Proteomes" id="UP000019116"/>
    </source>
</evidence>
<reference evidence="2" key="2">
    <citation type="submission" date="2018-10" db="UniProtKB">
        <authorList>
            <consortium name="EnsemblPlants"/>
        </authorList>
    </citation>
    <scope>IDENTIFICATION</scope>
</reference>
<dbReference type="PROSITE" id="PS50181">
    <property type="entry name" value="FBOX"/>
    <property type="match status" value="1"/>
</dbReference>
<feature type="domain" description="F-box" evidence="1">
    <location>
        <begin position="8"/>
        <end position="50"/>
    </location>
</feature>
<dbReference type="SUPFAM" id="SSF81383">
    <property type="entry name" value="F-box domain"/>
    <property type="match status" value="1"/>
</dbReference>
<dbReference type="InterPro" id="IPR050796">
    <property type="entry name" value="SCF_F-box_component"/>
</dbReference>
<dbReference type="Gramene" id="TraesJAG6A03G03344290.1">
    <property type="protein sequence ID" value="TraesJAG6A03G03344290.1.CDS1"/>
    <property type="gene ID" value="TraesJAG6A03G03344290"/>
</dbReference>
<dbReference type="AlphaFoldDB" id="A0A3B6NPQ8"/>
<protein>
    <recommendedName>
        <fullName evidence="1">F-box domain-containing protein</fullName>
    </recommendedName>
</protein>
<dbReference type="KEGG" id="taes:123130706"/>
<organism evidence="2">
    <name type="scientific">Triticum aestivum</name>
    <name type="common">Wheat</name>
    <dbReference type="NCBI Taxonomy" id="4565"/>
    <lineage>
        <taxon>Eukaryota</taxon>
        <taxon>Viridiplantae</taxon>
        <taxon>Streptophyta</taxon>
        <taxon>Embryophyta</taxon>
        <taxon>Tracheophyta</taxon>
        <taxon>Spermatophyta</taxon>
        <taxon>Magnoliopsida</taxon>
        <taxon>Liliopsida</taxon>
        <taxon>Poales</taxon>
        <taxon>Poaceae</taxon>
        <taxon>BOP clade</taxon>
        <taxon>Pooideae</taxon>
        <taxon>Triticodae</taxon>
        <taxon>Triticeae</taxon>
        <taxon>Triticinae</taxon>
        <taxon>Triticum</taxon>
    </lineage>
</organism>
<proteinExistence type="predicted"/>
<dbReference type="GeneID" id="123130706"/>
<gene>
    <name evidence="2" type="primary">LOC123130706</name>
</gene>
<dbReference type="STRING" id="4565.A0A3B6NPQ8"/>
<dbReference type="Gramene" id="TraesROB_scaffold_163785_01G000200.1">
    <property type="protein sequence ID" value="TraesROB_scaffold_163785_01G000200.1"/>
    <property type="gene ID" value="TraesROB_scaffold_163785_01G000200"/>
</dbReference>
<reference evidence="2" key="1">
    <citation type="submission" date="2018-08" db="EMBL/GenBank/DDBJ databases">
        <authorList>
            <person name="Rossello M."/>
        </authorList>
    </citation>
    <scope>NUCLEOTIDE SEQUENCE [LARGE SCALE GENOMIC DNA]</scope>
    <source>
        <strain evidence="2">cv. Chinese Spring</strain>
    </source>
</reference>
<dbReference type="Gramene" id="TraesSYM6A03G03292510.1">
    <property type="protein sequence ID" value="TraesSYM6A03G03292510.1.CDS1"/>
    <property type="gene ID" value="TraesSYM6A03G03292510"/>
</dbReference>
<dbReference type="Gramene" id="TraesARI6A03G03307260.1">
    <property type="protein sequence ID" value="TraesARI6A03G03307260.1.CDS1"/>
    <property type="gene ID" value="TraesARI6A03G03307260"/>
</dbReference>